<evidence type="ECO:0000313" key="1">
    <source>
        <dbReference type="EMBL" id="QCT70861.1"/>
    </source>
</evidence>
<dbReference type="RefSeq" id="WP_096919561.1">
    <property type="nucleotide sequence ID" value="NZ_CP029487.1"/>
</dbReference>
<organism evidence="1 2">
    <name type="scientific">Eubacterium maltosivorans</name>
    <dbReference type="NCBI Taxonomy" id="2041044"/>
    <lineage>
        <taxon>Bacteria</taxon>
        <taxon>Bacillati</taxon>
        <taxon>Bacillota</taxon>
        <taxon>Clostridia</taxon>
        <taxon>Eubacteriales</taxon>
        <taxon>Eubacteriaceae</taxon>
        <taxon>Eubacterium</taxon>
    </lineage>
</organism>
<name>A0A4P9C7Y8_EUBML</name>
<reference evidence="1 2" key="1">
    <citation type="submission" date="2018-05" db="EMBL/GenBank/DDBJ databases">
        <title>Genome comparison of Eubacterium sp.</title>
        <authorList>
            <person name="Feng Y."/>
            <person name="Sanchez-Andrea I."/>
            <person name="Stams A.J.M."/>
            <person name="De Vos W.M."/>
        </authorList>
    </citation>
    <scope>NUCLEOTIDE SEQUENCE [LARGE SCALE GENOMIC DNA]</scope>
    <source>
        <strain evidence="1 2">YI</strain>
    </source>
</reference>
<sequence>MYTNRYGAGRPCTGRLRHYTVEGECRVRKVLSARSREEAEDCFYEAAGAVEDHFPEAVLEIISICEGE</sequence>
<keyword evidence="2" id="KW-1185">Reference proteome</keyword>
<gene>
    <name evidence="1" type="ORF">CPZ25_005795</name>
</gene>
<accession>A0A4P9C7Y8</accession>
<evidence type="ECO:0000313" key="2">
    <source>
        <dbReference type="Proteomes" id="UP000218387"/>
    </source>
</evidence>
<dbReference type="AlphaFoldDB" id="A0A4P9C7Y8"/>
<dbReference type="Proteomes" id="UP000218387">
    <property type="component" value="Chromosome"/>
</dbReference>
<dbReference type="EMBL" id="CP029487">
    <property type="protein sequence ID" value="QCT70861.1"/>
    <property type="molecule type" value="Genomic_DNA"/>
</dbReference>
<protein>
    <submittedName>
        <fullName evidence="1">Uncharacterized protein</fullName>
    </submittedName>
</protein>
<proteinExistence type="predicted"/>
<dbReference type="KEGG" id="emt:CPZ25_005795"/>